<dbReference type="SMART" id="SM00091">
    <property type="entry name" value="PAS"/>
    <property type="match status" value="1"/>
</dbReference>
<dbReference type="OrthoDB" id="48749at2759"/>
<dbReference type="InterPro" id="IPR036890">
    <property type="entry name" value="HATPase_C_sf"/>
</dbReference>
<evidence type="ECO:0000256" key="4">
    <source>
        <dbReference type="ARBA" id="ARBA00022777"/>
    </source>
</evidence>
<dbReference type="PROSITE" id="PS50112">
    <property type="entry name" value="PAS"/>
    <property type="match status" value="1"/>
</dbReference>
<dbReference type="Gene3D" id="3.30.450.20">
    <property type="entry name" value="PAS domain"/>
    <property type="match status" value="1"/>
</dbReference>
<accession>A0A9N8DU86</accession>
<dbReference type="Pfam" id="PF13426">
    <property type="entry name" value="PAS_9"/>
    <property type="match status" value="1"/>
</dbReference>
<dbReference type="PROSITE" id="PS50110">
    <property type="entry name" value="RESPONSE_REGULATORY"/>
    <property type="match status" value="1"/>
</dbReference>
<evidence type="ECO:0000259" key="6">
    <source>
        <dbReference type="PROSITE" id="PS50110"/>
    </source>
</evidence>
<dbReference type="GO" id="GO:0005886">
    <property type="term" value="C:plasma membrane"/>
    <property type="evidence" value="ECO:0007669"/>
    <property type="project" value="TreeGrafter"/>
</dbReference>
<gene>
    <name evidence="8" type="ORF">SEMRO_347_G122970.1</name>
</gene>
<comment type="catalytic activity">
    <reaction evidence="1">
        <text>ATP + protein L-histidine = ADP + protein N-phospho-L-histidine.</text>
        <dbReference type="EC" id="2.7.13.3"/>
    </reaction>
</comment>
<dbReference type="PANTHER" id="PTHR43047">
    <property type="entry name" value="TWO-COMPONENT HISTIDINE PROTEIN KINASE"/>
    <property type="match status" value="1"/>
</dbReference>
<proteinExistence type="predicted"/>
<dbReference type="CDD" id="cd17546">
    <property type="entry name" value="REC_hyHK_CKI1_RcsC-like"/>
    <property type="match status" value="1"/>
</dbReference>
<keyword evidence="3" id="KW-0808">Transferase</keyword>
<evidence type="ECO:0000256" key="2">
    <source>
        <dbReference type="ARBA" id="ARBA00012438"/>
    </source>
</evidence>
<sequence>MGLTEESPFCVAVLSFDRKDGKTEYKLEQVNSTFVASVAPLFKIQESLKEKSFAQVLTANKEHQTVLENAIEEVAVNPKPARARAQSIEVLTLAEEDQGFPIKRHFDWLVSKSTPGQIVLYGDRCHQQDIEQRAQDAELVDFFNNAPIALHWLSGEGIVLWANKRELEVLGYTEEEYIGQPIMKFCPDEEELVLEIFKQLGSGNTIKDVPVRFRTKEGKIVNLLIDSNVKYDEYGKFAHTRCFIRDDTGRKIHEAKAQLLLEETKRSLKMLDNFMSRSLHHVRTPLHILQNSMDLIQDQVQTMKRFASEEKVSTKFQEAIQESEVLLTDATEQIQNSVVLLDDISDLAKLDQQQELKLNKELVDIKTIGREVFGMIDIPDDVDAALEFHGGGSTHLNTDKHYLMKVLRHLLDHCANGQDAQYNFSDQEHRHISLFVGNKGDVCQFQVVVSVDSDLPSGDMTKLLGGEKPGTDLPPIFQKYHQELLPDEIRDVAAAGGLRSKIEASINSQRFDSLNIGLSLSYHLVAALGGDLRYSSESTRNCFSFGIPHSSTELSVERIVFKSKTKSKNKFAKVPEIKPAESPKQDIVSRGVKAFEPPSVLVVEDVPMCAKLLLKQLNRLNCSTKWAENGQVAVDIIKETNPGVYDLILMDIRMPIMDGIEATRILKKELGCTTPIIALTGEVGEDIREQCKALSFDGFRNKPLKRDALLSILNEHLGYTAPTGPSQ</sequence>
<evidence type="ECO:0000256" key="1">
    <source>
        <dbReference type="ARBA" id="ARBA00000085"/>
    </source>
</evidence>
<dbReference type="InterPro" id="IPR001789">
    <property type="entry name" value="Sig_transdc_resp-reg_receiver"/>
</dbReference>
<comment type="caution">
    <text evidence="8">The sequence shown here is derived from an EMBL/GenBank/DDBJ whole genome shotgun (WGS) entry which is preliminary data.</text>
</comment>
<dbReference type="InterPro" id="IPR035965">
    <property type="entry name" value="PAS-like_dom_sf"/>
</dbReference>
<dbReference type="GO" id="GO:0009927">
    <property type="term" value="F:histidine phosphotransfer kinase activity"/>
    <property type="evidence" value="ECO:0007669"/>
    <property type="project" value="TreeGrafter"/>
</dbReference>
<dbReference type="NCBIfam" id="TIGR00229">
    <property type="entry name" value="sensory_box"/>
    <property type="match status" value="1"/>
</dbReference>
<dbReference type="CDD" id="cd00130">
    <property type="entry name" value="PAS"/>
    <property type="match status" value="1"/>
</dbReference>
<feature type="domain" description="Response regulatory" evidence="6">
    <location>
        <begin position="599"/>
        <end position="717"/>
    </location>
</feature>
<reference evidence="8" key="1">
    <citation type="submission" date="2020-06" db="EMBL/GenBank/DDBJ databases">
        <authorList>
            <consortium name="Plant Systems Biology data submission"/>
        </authorList>
    </citation>
    <scope>NUCLEOTIDE SEQUENCE</scope>
    <source>
        <strain evidence="8">D6</strain>
    </source>
</reference>
<dbReference type="InterPro" id="IPR000014">
    <property type="entry name" value="PAS"/>
</dbReference>
<dbReference type="SUPFAM" id="SSF52172">
    <property type="entry name" value="CheY-like"/>
    <property type="match status" value="1"/>
</dbReference>
<keyword evidence="5" id="KW-0597">Phosphoprotein</keyword>
<dbReference type="Pfam" id="PF00072">
    <property type="entry name" value="Response_reg"/>
    <property type="match status" value="1"/>
</dbReference>
<evidence type="ECO:0000259" key="7">
    <source>
        <dbReference type="PROSITE" id="PS50112"/>
    </source>
</evidence>
<dbReference type="Proteomes" id="UP001153069">
    <property type="component" value="Unassembled WGS sequence"/>
</dbReference>
<dbReference type="GO" id="GO:0000155">
    <property type="term" value="F:phosphorelay sensor kinase activity"/>
    <property type="evidence" value="ECO:0007669"/>
    <property type="project" value="TreeGrafter"/>
</dbReference>
<dbReference type="SMART" id="SM00448">
    <property type="entry name" value="REC"/>
    <property type="match status" value="1"/>
</dbReference>
<dbReference type="InterPro" id="IPR011006">
    <property type="entry name" value="CheY-like_superfamily"/>
</dbReference>
<dbReference type="SUPFAM" id="SSF55785">
    <property type="entry name" value="PYP-like sensor domain (PAS domain)"/>
    <property type="match status" value="1"/>
</dbReference>
<protein>
    <recommendedName>
        <fullName evidence="2">histidine kinase</fullName>
        <ecNumber evidence="2">2.7.13.3</ecNumber>
    </recommendedName>
</protein>
<dbReference type="Gene3D" id="3.40.50.2300">
    <property type="match status" value="1"/>
</dbReference>
<evidence type="ECO:0000256" key="5">
    <source>
        <dbReference type="PROSITE-ProRule" id="PRU00169"/>
    </source>
</evidence>
<name>A0A9N8DU86_9STRA</name>
<feature type="modified residue" description="4-aspartylphosphate" evidence="5">
    <location>
        <position position="651"/>
    </location>
</feature>
<dbReference type="AlphaFoldDB" id="A0A9N8DU86"/>
<evidence type="ECO:0000313" key="9">
    <source>
        <dbReference type="Proteomes" id="UP001153069"/>
    </source>
</evidence>
<dbReference type="Gene3D" id="3.30.565.10">
    <property type="entry name" value="Histidine kinase-like ATPase, C-terminal domain"/>
    <property type="match status" value="1"/>
</dbReference>
<dbReference type="PANTHER" id="PTHR43047:SF69">
    <property type="entry name" value="HISTIDINE KINASE CONTAINING CHEY-HOMOLOGOUS RECEIVER DOMAIN-RELATED"/>
    <property type="match status" value="1"/>
</dbReference>
<evidence type="ECO:0000313" key="8">
    <source>
        <dbReference type="EMBL" id="CAB9508440.1"/>
    </source>
</evidence>
<feature type="domain" description="PAS" evidence="7">
    <location>
        <begin position="135"/>
        <end position="204"/>
    </location>
</feature>
<evidence type="ECO:0000256" key="3">
    <source>
        <dbReference type="ARBA" id="ARBA00022679"/>
    </source>
</evidence>
<dbReference type="EMBL" id="CAICTM010000346">
    <property type="protein sequence ID" value="CAB9508440.1"/>
    <property type="molecule type" value="Genomic_DNA"/>
</dbReference>
<organism evidence="8 9">
    <name type="scientific">Seminavis robusta</name>
    <dbReference type="NCBI Taxonomy" id="568900"/>
    <lineage>
        <taxon>Eukaryota</taxon>
        <taxon>Sar</taxon>
        <taxon>Stramenopiles</taxon>
        <taxon>Ochrophyta</taxon>
        <taxon>Bacillariophyta</taxon>
        <taxon>Bacillariophyceae</taxon>
        <taxon>Bacillariophycidae</taxon>
        <taxon>Naviculales</taxon>
        <taxon>Naviculaceae</taxon>
        <taxon>Seminavis</taxon>
    </lineage>
</organism>
<keyword evidence="9" id="KW-1185">Reference proteome</keyword>
<keyword evidence="4 8" id="KW-0418">Kinase</keyword>
<dbReference type="EC" id="2.7.13.3" evidence="2"/>